<organism evidence="1 2">
    <name type="scientific">Rotaria magnacalcarata</name>
    <dbReference type="NCBI Taxonomy" id="392030"/>
    <lineage>
        <taxon>Eukaryota</taxon>
        <taxon>Metazoa</taxon>
        <taxon>Spiralia</taxon>
        <taxon>Gnathifera</taxon>
        <taxon>Rotifera</taxon>
        <taxon>Eurotatoria</taxon>
        <taxon>Bdelloidea</taxon>
        <taxon>Philodinida</taxon>
        <taxon>Philodinidae</taxon>
        <taxon>Rotaria</taxon>
    </lineage>
</organism>
<protein>
    <submittedName>
        <fullName evidence="1">Uncharacterized protein</fullName>
    </submittedName>
</protein>
<sequence length="102" mass="12390">QQQHFIEPPKKTLSRKRLYARFESGSLNEELTDNDNSGNESEEYDCTIKKKGDELDRYRLFEFDKNKVPKQPLDFGRNHHELFHIFQSMLDQYFQFLQQQQM</sequence>
<evidence type="ECO:0000313" key="1">
    <source>
        <dbReference type="EMBL" id="CAF5068650.1"/>
    </source>
</evidence>
<evidence type="ECO:0000313" key="2">
    <source>
        <dbReference type="Proteomes" id="UP000676336"/>
    </source>
</evidence>
<dbReference type="AlphaFoldDB" id="A0A8S3EBD5"/>
<dbReference type="EMBL" id="CAJOBI010232904">
    <property type="protein sequence ID" value="CAF5068650.1"/>
    <property type="molecule type" value="Genomic_DNA"/>
</dbReference>
<dbReference type="Proteomes" id="UP000676336">
    <property type="component" value="Unassembled WGS sequence"/>
</dbReference>
<name>A0A8S3EBD5_9BILA</name>
<reference evidence="1" key="1">
    <citation type="submission" date="2021-02" db="EMBL/GenBank/DDBJ databases">
        <authorList>
            <person name="Nowell W R."/>
        </authorList>
    </citation>
    <scope>NUCLEOTIDE SEQUENCE</scope>
</reference>
<feature type="non-terminal residue" evidence="1">
    <location>
        <position position="1"/>
    </location>
</feature>
<comment type="caution">
    <text evidence="1">The sequence shown here is derived from an EMBL/GenBank/DDBJ whole genome shotgun (WGS) entry which is preliminary data.</text>
</comment>
<accession>A0A8S3EBD5</accession>
<proteinExistence type="predicted"/>
<gene>
    <name evidence="1" type="ORF">SMN809_LOCUS60167</name>
</gene>